<dbReference type="InterPro" id="IPR029044">
    <property type="entry name" value="Nucleotide-diphossugar_trans"/>
</dbReference>
<dbReference type="GO" id="GO:0016740">
    <property type="term" value="F:transferase activity"/>
    <property type="evidence" value="ECO:0007669"/>
    <property type="project" value="UniProtKB-KW"/>
</dbReference>
<comment type="caution">
    <text evidence="1">The sequence shown here is derived from an EMBL/GenBank/DDBJ whole genome shotgun (WGS) entry which is preliminary data.</text>
</comment>
<keyword evidence="2" id="KW-1185">Reference proteome</keyword>
<dbReference type="Gene3D" id="3.90.550.10">
    <property type="entry name" value="Spore Coat Polysaccharide Biosynthesis Protein SpsA, Chain A"/>
    <property type="match status" value="1"/>
</dbReference>
<dbReference type="EMBL" id="JBHZPZ010000021">
    <property type="protein sequence ID" value="MFE3869274.1"/>
    <property type="molecule type" value="Genomic_DNA"/>
</dbReference>
<evidence type="ECO:0000313" key="2">
    <source>
        <dbReference type="Proteomes" id="UP001600109"/>
    </source>
</evidence>
<gene>
    <name evidence="1" type="ORF">ACFX5E_14510</name>
</gene>
<evidence type="ECO:0000313" key="1">
    <source>
        <dbReference type="EMBL" id="MFE3869274.1"/>
    </source>
</evidence>
<name>A0ABW6HZ28_9FLAO</name>
<keyword evidence="1" id="KW-0808">Transferase</keyword>
<dbReference type="RefSeq" id="WP_379855882.1">
    <property type="nucleotide sequence ID" value="NZ_JBHZPZ010000021.1"/>
</dbReference>
<proteinExistence type="predicted"/>
<dbReference type="Proteomes" id="UP001600109">
    <property type="component" value="Unassembled WGS sequence"/>
</dbReference>
<reference evidence="1 2" key="1">
    <citation type="submission" date="2024-06" db="EMBL/GenBank/DDBJ databases">
        <title>Flavobacterium spp. isolated from glacier.</title>
        <authorList>
            <person name="Han D."/>
        </authorList>
    </citation>
    <scope>NUCLEOTIDE SEQUENCE [LARGE SCALE GENOMIC DNA]</scope>
    <source>
        <strain evidence="1 2">LS2P90</strain>
    </source>
</reference>
<protein>
    <submittedName>
        <fullName evidence="1">Sugar transferase</fullName>
    </submittedName>
</protein>
<organism evidence="1 2">
    <name type="scientific">Flavobacterium xylosi</name>
    <dbReference type="NCBI Taxonomy" id="3230415"/>
    <lineage>
        <taxon>Bacteria</taxon>
        <taxon>Pseudomonadati</taxon>
        <taxon>Bacteroidota</taxon>
        <taxon>Flavobacteriia</taxon>
        <taxon>Flavobacteriales</taxon>
        <taxon>Flavobacteriaceae</taxon>
        <taxon>Flavobacterium</taxon>
    </lineage>
</organism>
<dbReference type="SUPFAM" id="SSF53448">
    <property type="entry name" value="Nucleotide-diphospho-sugar transferases"/>
    <property type="match status" value="1"/>
</dbReference>
<sequence>MKIAPIVLFTYKRLDTLQHTVEALQKNYLALESDLYIFSDAAKAELDADAIGAVRKYIHSINGFNSITIYESQLNKGLATSIIEGVSQILKVHDSVIVLEDDLVSTNNFLDFMNQSLVKFEKEKTVFSISGFSFNLGIEDKYKFDTYFLNRGWSWGWATWRDRWNEIDWEIQDYSEFIKDRRAQKLFSEGGSDLNRMLKNQMTNNLDSWAIRWFYNQYKCQGLTVYPIKSKILNEGFGINATHTKGSSTRYLPFLDTSNKRTFIHPSMIEMTGIAQQKFQIKMGLFSRLKSKIETYLGL</sequence>
<accession>A0ABW6HZ28</accession>